<keyword evidence="7" id="KW-0378">Hydrolase</keyword>
<reference evidence="18" key="1">
    <citation type="journal article" date="2012" name="G3 (Bethesda)">
        <title>Pichia sorbitophila, an interspecies yeast hybrid reveals early steps of genome resolution following polyploidization.</title>
        <authorList>
            <person name="Leh Louis V."/>
            <person name="Despons L."/>
            <person name="Friedrich A."/>
            <person name="Martin T."/>
            <person name="Durrens P."/>
            <person name="Casaregola S."/>
            <person name="Neuveglise C."/>
            <person name="Fairhead C."/>
            <person name="Marck C."/>
            <person name="Cruz J.A."/>
            <person name="Straub M.L."/>
            <person name="Kugler V."/>
            <person name="Sacerdot C."/>
            <person name="Uzunov Z."/>
            <person name="Thierry A."/>
            <person name="Weiss S."/>
            <person name="Bleykasten C."/>
            <person name="De Montigny J."/>
            <person name="Jacques N."/>
            <person name="Jung P."/>
            <person name="Lemaire M."/>
            <person name="Mallet S."/>
            <person name="Morel G."/>
            <person name="Richard G.F."/>
            <person name="Sarkar A."/>
            <person name="Savel G."/>
            <person name="Schacherer J."/>
            <person name="Seret M.L."/>
            <person name="Talla E."/>
            <person name="Samson G."/>
            <person name="Jubin C."/>
            <person name="Poulain J."/>
            <person name="Vacherie B."/>
            <person name="Barbe V."/>
            <person name="Pelletier E."/>
            <person name="Sherman D.J."/>
            <person name="Westhof E."/>
            <person name="Weissenbach J."/>
            <person name="Baret P.V."/>
            <person name="Wincker P."/>
            <person name="Gaillardin C."/>
            <person name="Dujon B."/>
            <person name="Souciet J.L."/>
        </authorList>
    </citation>
    <scope>NUCLEOTIDE SEQUENCE [LARGE SCALE GENOMIC DNA]</scope>
    <source>
        <strain evidence="18">CBS 270.75 / DBVPG 7215 / KCTC 17166 / NRRL Y-17582</strain>
    </source>
</reference>
<dbReference type="MEROPS" id="S09.006"/>
<dbReference type="GO" id="GO:0005886">
    <property type="term" value="C:plasma membrane"/>
    <property type="evidence" value="ECO:0007669"/>
    <property type="project" value="TreeGrafter"/>
</dbReference>
<accession>G8JXD7</accession>
<dbReference type="Gene3D" id="3.40.50.1820">
    <property type="entry name" value="alpha/beta hydrolase"/>
    <property type="match status" value="1"/>
</dbReference>
<evidence type="ECO:0000256" key="1">
    <source>
        <dbReference type="ARBA" id="ARBA00004576"/>
    </source>
</evidence>
<dbReference type="HOGENOM" id="CLU_006105_0_1_1"/>
<feature type="coiled-coil region" evidence="13">
    <location>
        <begin position="5"/>
        <end position="32"/>
    </location>
</feature>
<dbReference type="eggNOG" id="KOG2100">
    <property type="taxonomic scope" value="Eukaryota"/>
</dbReference>
<evidence type="ECO:0000256" key="5">
    <source>
        <dbReference type="ARBA" id="ARBA00022670"/>
    </source>
</evidence>
<evidence type="ECO:0000256" key="2">
    <source>
        <dbReference type="ARBA" id="ARBA00006150"/>
    </source>
</evidence>
<keyword evidence="10 14" id="KW-1133">Transmembrane helix</keyword>
<evidence type="ECO:0000313" key="18">
    <source>
        <dbReference type="Proteomes" id="UP000006790"/>
    </source>
</evidence>
<dbReference type="GO" id="GO:0004252">
    <property type="term" value="F:serine-type endopeptidase activity"/>
    <property type="evidence" value="ECO:0007669"/>
    <property type="project" value="InterPro"/>
</dbReference>
<evidence type="ECO:0000259" key="15">
    <source>
        <dbReference type="Pfam" id="PF00326"/>
    </source>
</evidence>
<organism evidence="17 18">
    <name type="scientific">Eremothecium cymbalariae (strain CBS 270.75 / DBVPG 7215 / KCTC 17166 / NRRL Y-17582)</name>
    <name type="common">Yeast</name>
    <dbReference type="NCBI Taxonomy" id="931890"/>
    <lineage>
        <taxon>Eukaryota</taxon>
        <taxon>Fungi</taxon>
        <taxon>Dikarya</taxon>
        <taxon>Ascomycota</taxon>
        <taxon>Saccharomycotina</taxon>
        <taxon>Saccharomycetes</taxon>
        <taxon>Saccharomycetales</taxon>
        <taxon>Saccharomycetaceae</taxon>
        <taxon>Eremothecium</taxon>
    </lineage>
</organism>
<dbReference type="SUPFAM" id="SSF53474">
    <property type="entry name" value="alpha/beta-Hydrolases"/>
    <property type="match status" value="1"/>
</dbReference>
<dbReference type="Gene3D" id="2.140.10.30">
    <property type="entry name" value="Dipeptidylpeptidase IV, N-terminal domain"/>
    <property type="match status" value="1"/>
</dbReference>
<keyword evidence="3" id="KW-0031">Aminopeptidase</keyword>
<keyword evidence="12" id="KW-0325">Glycoprotein</keyword>
<evidence type="ECO:0000256" key="10">
    <source>
        <dbReference type="ARBA" id="ARBA00022989"/>
    </source>
</evidence>
<keyword evidence="18" id="KW-1185">Reference proteome</keyword>
<dbReference type="PANTHER" id="PTHR11731">
    <property type="entry name" value="PROTEASE FAMILY S9B,C DIPEPTIDYL-PEPTIDASE IV-RELATED"/>
    <property type="match status" value="1"/>
</dbReference>
<comment type="subcellular location">
    <subcellularLocation>
        <location evidence="1">Vacuole membrane</location>
        <topology evidence="1">Single-pass type II membrane protein</topology>
    </subcellularLocation>
</comment>
<evidence type="ECO:0000256" key="12">
    <source>
        <dbReference type="ARBA" id="ARBA00023180"/>
    </source>
</evidence>
<feature type="domain" description="Dipeptidylpeptidase IV N-terminal" evidence="16">
    <location>
        <begin position="155"/>
        <end position="511"/>
    </location>
</feature>
<dbReference type="GeneID" id="11471517"/>
<dbReference type="PROSITE" id="PS00708">
    <property type="entry name" value="PRO_ENDOPEP_SER"/>
    <property type="match status" value="1"/>
</dbReference>
<dbReference type="InterPro" id="IPR050278">
    <property type="entry name" value="Serine_Prot_S9B/DPPIV"/>
</dbReference>
<evidence type="ECO:0000256" key="4">
    <source>
        <dbReference type="ARBA" id="ARBA00022554"/>
    </source>
</evidence>
<dbReference type="InterPro" id="IPR002471">
    <property type="entry name" value="Pept_S9_AS"/>
</dbReference>
<keyword evidence="11 14" id="KW-0472">Membrane</keyword>
<evidence type="ECO:0000256" key="3">
    <source>
        <dbReference type="ARBA" id="ARBA00022438"/>
    </source>
</evidence>
<keyword evidence="13" id="KW-0175">Coiled coil</keyword>
<dbReference type="KEGG" id="erc:Ecym_8226"/>
<dbReference type="InterPro" id="IPR029058">
    <property type="entry name" value="AB_hydrolase_fold"/>
</dbReference>
<dbReference type="FunFam" id="3.40.50.1820:FF:000003">
    <property type="entry name" value="Dipeptidyl peptidase 4"/>
    <property type="match status" value="1"/>
</dbReference>
<dbReference type="EMBL" id="CP002504">
    <property type="protein sequence ID" value="AET41511.1"/>
    <property type="molecule type" value="Genomic_DNA"/>
</dbReference>
<name>G8JXD7_ERECY</name>
<dbReference type="Pfam" id="PF00930">
    <property type="entry name" value="DPPIV_N"/>
    <property type="match status" value="1"/>
</dbReference>
<proteinExistence type="inferred from homology"/>
<dbReference type="SUPFAM" id="SSF82171">
    <property type="entry name" value="DPP6 N-terminal domain-like"/>
    <property type="match status" value="1"/>
</dbReference>
<dbReference type="InterPro" id="IPR002469">
    <property type="entry name" value="Peptidase_S9B_N"/>
</dbReference>
<dbReference type="RefSeq" id="XP_003648328.1">
    <property type="nucleotide sequence ID" value="XM_003648280.1"/>
</dbReference>
<dbReference type="InterPro" id="IPR001375">
    <property type="entry name" value="Peptidase_S9_cat"/>
</dbReference>
<keyword evidence="5" id="KW-0645">Protease</keyword>
<feature type="transmembrane region" description="Helical" evidence="14">
    <location>
        <begin position="33"/>
        <end position="55"/>
    </location>
</feature>
<dbReference type="GO" id="GO:0006508">
    <property type="term" value="P:proteolysis"/>
    <property type="evidence" value="ECO:0007669"/>
    <property type="project" value="UniProtKB-KW"/>
</dbReference>
<dbReference type="GO" id="GO:0004177">
    <property type="term" value="F:aminopeptidase activity"/>
    <property type="evidence" value="ECO:0007669"/>
    <property type="project" value="UniProtKB-KW"/>
</dbReference>
<dbReference type="AlphaFoldDB" id="G8JXD7"/>
<dbReference type="OMA" id="MRTPQEN"/>
<evidence type="ECO:0008006" key="19">
    <source>
        <dbReference type="Google" id="ProtNLM"/>
    </source>
</evidence>
<evidence type="ECO:0000256" key="13">
    <source>
        <dbReference type="SAM" id="Coils"/>
    </source>
</evidence>
<dbReference type="FunCoup" id="G8JXD7">
    <property type="interactions" value="309"/>
</dbReference>
<evidence type="ECO:0000256" key="6">
    <source>
        <dbReference type="ARBA" id="ARBA00022692"/>
    </source>
</evidence>
<dbReference type="STRING" id="931890.G8JXD7"/>
<dbReference type="Pfam" id="PF00326">
    <property type="entry name" value="Peptidase_S9"/>
    <property type="match status" value="1"/>
</dbReference>
<keyword evidence="8" id="KW-0720">Serine protease</keyword>
<comment type="similarity">
    <text evidence="2">Belongs to the peptidase S9B family.</text>
</comment>
<keyword evidence="6 14" id="KW-0812">Transmembrane</keyword>
<evidence type="ECO:0000313" key="17">
    <source>
        <dbReference type="EMBL" id="AET41511.1"/>
    </source>
</evidence>
<dbReference type="Proteomes" id="UP000006790">
    <property type="component" value="Chromosome 8"/>
</dbReference>
<evidence type="ECO:0000259" key="16">
    <source>
        <dbReference type="Pfam" id="PF00930"/>
    </source>
</evidence>
<gene>
    <name evidence="17" type="ordered locus">Ecym_8226</name>
</gene>
<dbReference type="GO" id="GO:0008239">
    <property type="term" value="F:dipeptidyl-peptidase activity"/>
    <property type="evidence" value="ECO:0007669"/>
    <property type="project" value="EnsemblFungi"/>
</dbReference>
<evidence type="ECO:0000256" key="14">
    <source>
        <dbReference type="SAM" id="Phobius"/>
    </source>
</evidence>
<keyword evidence="4" id="KW-0926">Vacuole</keyword>
<dbReference type="InParanoid" id="G8JXD7"/>
<dbReference type="OrthoDB" id="16520at2759"/>
<evidence type="ECO:0000256" key="7">
    <source>
        <dbReference type="ARBA" id="ARBA00022801"/>
    </source>
</evidence>
<dbReference type="GO" id="GO:0000329">
    <property type="term" value="C:fungal-type vacuole membrane"/>
    <property type="evidence" value="ECO:0007669"/>
    <property type="project" value="EnsemblFungi"/>
</dbReference>
<keyword evidence="9" id="KW-0735">Signal-anchor</keyword>
<evidence type="ECO:0000256" key="8">
    <source>
        <dbReference type="ARBA" id="ARBA00022825"/>
    </source>
</evidence>
<evidence type="ECO:0000256" key="11">
    <source>
        <dbReference type="ARBA" id="ARBA00023136"/>
    </source>
</evidence>
<protein>
    <recommendedName>
        <fullName evidence="19">Dipeptidyl aminopeptidase B</fullName>
    </recommendedName>
</protein>
<sequence>MSGQLNYSDEAYDELEDEYKKYNNQLMLHISKVGLILVALIWGVFLSINSIPGAWDAGLSKRREGFSKKVSTSKDGLAKINFSLLRNGTFEANFQQVEWVGGVDTADDRGLYVTIDENSHILKSAFDESFASLLFEGDTMTIDGKNHTVEYFKESPDLKRGIIRTDSVDNWRHSKFGTYFVYSLEHKNFRLLGDNIALAVWSPDSQYVAYVYENDVYIFSVLDDEIKRVTFDGSEILLNGRADWVYEEEVLETGTALWWSPSSTYLAYFKTNDEQVHEFPVSYYLSSEDAIYPEIRKLKYPKSGTQGPIVSLNIYEVGPARNSIVNLKDNTALITEVKWLGDTQILAKVMDRVAQRLSVILVNAQDNGHTVTPRVENANNTWWEVTHKTMFIQKDETNDRLNDGYIDLIPVNGYNHLAYYSPPDNPDPIILTSGDWEVDGGPASFDRDSNDLYFFGTKKSSMERHLYYVNLLKPLTVNEVTDTSKEGTYYATFSGSSRFLHLRYNGPGVPYQKLIDLKSDVDDKQLNGNVIGETLYYVEENKNLIEVLKNYSVPTRTFGELNLGKDADGEEILANYFEILPPDFDASLRNHYPVFFYTYGGPTSQQVIKTFSVSNLQVFASELDAIVVVVDGRGTGFKGHKFRSVVHGNLGDLEASDQIAAAKLYGEKSYVNKNKISIFGWSYGGYLTLKTLEKDSGQYFKYGIAVAPVTDWHLYDSVYTERYMLTPKENPDGYAKSKVHNATSFAQVPRFLLIHGSGDDNVHFQHSLKFLDMLNLEQVMNYDLMVFPDSRHDISFHNAHTVIYERLLNWARQAFNGDFIQ</sequence>
<feature type="domain" description="Peptidase S9 prolyl oligopeptidase catalytic" evidence="15">
    <location>
        <begin position="611"/>
        <end position="817"/>
    </location>
</feature>
<evidence type="ECO:0000256" key="9">
    <source>
        <dbReference type="ARBA" id="ARBA00022968"/>
    </source>
</evidence>
<dbReference type="PANTHER" id="PTHR11731:SF200">
    <property type="entry name" value="DIPEPTIDYL PEPTIDASE 10, ISOFORM B"/>
    <property type="match status" value="1"/>
</dbReference>